<sequence>MVVGTFRIRVPDAAVAGGFTPDDAPILQHIIESLTENVKLNEDDGEVNRAYKMSEYTGKRHGQRGQNIDLERQNARRLRSKIMTWTLWPYARL</sequence>
<evidence type="ECO:0000313" key="1">
    <source>
        <dbReference type="EnsemblMetazoa" id="MESCA000499-PA"/>
    </source>
</evidence>
<dbReference type="EMBL" id="CAQQ02039249">
    <property type="status" value="NOT_ANNOTATED_CDS"/>
    <property type="molecule type" value="Genomic_DNA"/>
</dbReference>
<dbReference type="Proteomes" id="UP000015102">
    <property type="component" value="Unassembled WGS sequence"/>
</dbReference>
<dbReference type="EMBL" id="CAQQ02039248">
    <property type="status" value="NOT_ANNOTATED_CDS"/>
    <property type="molecule type" value="Genomic_DNA"/>
</dbReference>
<accession>T1GB77</accession>
<protein>
    <submittedName>
        <fullName evidence="1">Uncharacterized protein</fullName>
    </submittedName>
</protein>
<proteinExistence type="predicted"/>
<reference evidence="2" key="1">
    <citation type="submission" date="2013-02" db="EMBL/GenBank/DDBJ databases">
        <authorList>
            <person name="Hughes D."/>
        </authorList>
    </citation>
    <scope>NUCLEOTIDE SEQUENCE</scope>
    <source>
        <strain>Durham</strain>
        <strain evidence="2">NC isolate 2 -- Noor lab</strain>
    </source>
</reference>
<evidence type="ECO:0000313" key="2">
    <source>
        <dbReference type="Proteomes" id="UP000015102"/>
    </source>
</evidence>
<organism evidence="1 2">
    <name type="scientific">Megaselia scalaris</name>
    <name type="common">Humpbacked fly</name>
    <name type="synonym">Phora scalaris</name>
    <dbReference type="NCBI Taxonomy" id="36166"/>
    <lineage>
        <taxon>Eukaryota</taxon>
        <taxon>Metazoa</taxon>
        <taxon>Ecdysozoa</taxon>
        <taxon>Arthropoda</taxon>
        <taxon>Hexapoda</taxon>
        <taxon>Insecta</taxon>
        <taxon>Pterygota</taxon>
        <taxon>Neoptera</taxon>
        <taxon>Endopterygota</taxon>
        <taxon>Diptera</taxon>
        <taxon>Brachycera</taxon>
        <taxon>Muscomorpha</taxon>
        <taxon>Platypezoidea</taxon>
        <taxon>Phoridae</taxon>
        <taxon>Megaseliini</taxon>
        <taxon>Megaselia</taxon>
    </lineage>
</organism>
<reference evidence="1" key="2">
    <citation type="submission" date="2015-06" db="UniProtKB">
        <authorList>
            <consortium name="EnsemblMetazoa"/>
        </authorList>
    </citation>
    <scope>IDENTIFICATION</scope>
</reference>
<dbReference type="EnsemblMetazoa" id="MESCA000499-RA">
    <property type="protein sequence ID" value="MESCA000499-PA"/>
    <property type="gene ID" value="MESCA000499"/>
</dbReference>
<dbReference type="EMBL" id="CAQQ02039251">
    <property type="status" value="NOT_ANNOTATED_CDS"/>
    <property type="molecule type" value="Genomic_DNA"/>
</dbReference>
<dbReference type="AlphaFoldDB" id="T1GB77"/>
<dbReference type="EMBL" id="CAQQ02039250">
    <property type="status" value="NOT_ANNOTATED_CDS"/>
    <property type="molecule type" value="Genomic_DNA"/>
</dbReference>
<dbReference type="HOGENOM" id="CLU_2402184_0_0_1"/>
<keyword evidence="2" id="KW-1185">Reference proteome</keyword>
<name>T1GB77_MEGSC</name>